<dbReference type="EMBL" id="JABSTQ010010735">
    <property type="protein sequence ID" value="KAG0418453.1"/>
    <property type="molecule type" value="Genomic_DNA"/>
</dbReference>
<dbReference type="Proteomes" id="UP000805193">
    <property type="component" value="Unassembled WGS sequence"/>
</dbReference>
<accession>A0AC60PES6</accession>
<protein>
    <submittedName>
        <fullName evidence="1">Uncharacterized protein</fullName>
    </submittedName>
</protein>
<evidence type="ECO:0000313" key="1">
    <source>
        <dbReference type="EMBL" id="KAG0418453.1"/>
    </source>
</evidence>
<evidence type="ECO:0000313" key="2">
    <source>
        <dbReference type="Proteomes" id="UP000805193"/>
    </source>
</evidence>
<keyword evidence="2" id="KW-1185">Reference proteome</keyword>
<gene>
    <name evidence="1" type="ORF">HPB47_004801</name>
</gene>
<proteinExistence type="predicted"/>
<organism evidence="1 2">
    <name type="scientific">Ixodes persulcatus</name>
    <name type="common">Taiga tick</name>
    <dbReference type="NCBI Taxonomy" id="34615"/>
    <lineage>
        <taxon>Eukaryota</taxon>
        <taxon>Metazoa</taxon>
        <taxon>Ecdysozoa</taxon>
        <taxon>Arthropoda</taxon>
        <taxon>Chelicerata</taxon>
        <taxon>Arachnida</taxon>
        <taxon>Acari</taxon>
        <taxon>Parasitiformes</taxon>
        <taxon>Ixodida</taxon>
        <taxon>Ixodoidea</taxon>
        <taxon>Ixodidae</taxon>
        <taxon>Ixodinae</taxon>
        <taxon>Ixodes</taxon>
    </lineage>
</organism>
<name>A0AC60PES6_IXOPE</name>
<sequence>MRIRRWEHTGVNRGLKRGSMVAPHVSGPAAASGEEPVHIPGQIGHAAETQVAAVDRDPWDRRSAAGPDVDLLRALGQGQDLCPSSAAIRDLCQRCSKMTKDPKAFRMCCTNSKDARTWCASFLDFGLN</sequence>
<comment type="caution">
    <text evidence="1">The sequence shown here is derived from an EMBL/GenBank/DDBJ whole genome shotgun (WGS) entry which is preliminary data.</text>
</comment>
<reference evidence="1 2" key="1">
    <citation type="journal article" date="2020" name="Cell">
        <title>Large-Scale Comparative Analyses of Tick Genomes Elucidate Their Genetic Diversity and Vector Capacities.</title>
        <authorList>
            <consortium name="Tick Genome and Microbiome Consortium (TIGMIC)"/>
            <person name="Jia N."/>
            <person name="Wang J."/>
            <person name="Shi W."/>
            <person name="Du L."/>
            <person name="Sun Y."/>
            <person name="Zhan W."/>
            <person name="Jiang J.F."/>
            <person name="Wang Q."/>
            <person name="Zhang B."/>
            <person name="Ji P."/>
            <person name="Bell-Sakyi L."/>
            <person name="Cui X.M."/>
            <person name="Yuan T.T."/>
            <person name="Jiang B.G."/>
            <person name="Yang W.F."/>
            <person name="Lam T.T."/>
            <person name="Chang Q.C."/>
            <person name="Ding S.J."/>
            <person name="Wang X.J."/>
            <person name="Zhu J.G."/>
            <person name="Ruan X.D."/>
            <person name="Zhao L."/>
            <person name="Wei J.T."/>
            <person name="Ye R.Z."/>
            <person name="Que T.C."/>
            <person name="Du C.H."/>
            <person name="Zhou Y.H."/>
            <person name="Cheng J.X."/>
            <person name="Dai P.F."/>
            <person name="Guo W.B."/>
            <person name="Han X.H."/>
            <person name="Huang E.J."/>
            <person name="Li L.F."/>
            <person name="Wei W."/>
            <person name="Gao Y.C."/>
            <person name="Liu J.Z."/>
            <person name="Shao H.Z."/>
            <person name="Wang X."/>
            <person name="Wang C.C."/>
            <person name="Yang T.C."/>
            <person name="Huo Q.B."/>
            <person name="Li W."/>
            <person name="Chen H.Y."/>
            <person name="Chen S.E."/>
            <person name="Zhou L.G."/>
            <person name="Ni X.B."/>
            <person name="Tian J.H."/>
            <person name="Sheng Y."/>
            <person name="Liu T."/>
            <person name="Pan Y.S."/>
            <person name="Xia L.Y."/>
            <person name="Li J."/>
            <person name="Zhao F."/>
            <person name="Cao W.C."/>
        </authorList>
    </citation>
    <scope>NUCLEOTIDE SEQUENCE [LARGE SCALE GENOMIC DNA]</scope>
    <source>
        <strain evidence="1">Iper-2018</strain>
    </source>
</reference>